<sequence length="254" mass="27420">MSGPAIERDTRLPEQGRLPERGLGLALEILEQVARHDHGTTAADIARAVGAPRATVYRVVNSLVRDEYLVRRADFSGFMLGARVLDLAAVVGAHARPDYAPIVDKLRAETGEAVHLFGFHRTGLTILDEDPAQPLADRDLLLADPARSASGHLWLLAHPERDLPGAPHWRVHPSADELQGIEDAFAVRGYTEQVATLAPDRGCLAVPIRDERSRPLGAVTLSIALVRLSVAARHIGALREAAAALAQSAPLSRW</sequence>
<reference evidence="4 5" key="1">
    <citation type="submission" date="2020-04" db="EMBL/GenBank/DDBJ databases">
        <title>CFH 90308 Microbacterium sp.</title>
        <authorList>
            <person name="Nie G."/>
            <person name="Ming H."/>
            <person name="Xia T."/>
        </authorList>
    </citation>
    <scope>NUCLEOTIDE SEQUENCE [LARGE SCALE GENOMIC DNA]</scope>
    <source>
        <strain evidence="4 5">CFH 90308</strain>
    </source>
</reference>
<dbReference type="SMART" id="SM00346">
    <property type="entry name" value="HTH_ICLR"/>
    <property type="match status" value="1"/>
</dbReference>
<keyword evidence="5" id="KW-1185">Reference proteome</keyword>
<accession>A0ABX1KA86</accession>
<dbReference type="PANTHER" id="PTHR30136">
    <property type="entry name" value="HELIX-TURN-HELIX TRANSCRIPTIONAL REGULATOR, ICLR FAMILY"/>
    <property type="match status" value="1"/>
</dbReference>
<dbReference type="EMBL" id="JABACI010000001">
    <property type="protein sequence ID" value="NLP82898.1"/>
    <property type="molecule type" value="Genomic_DNA"/>
</dbReference>
<evidence type="ECO:0000313" key="5">
    <source>
        <dbReference type="Proteomes" id="UP001429745"/>
    </source>
</evidence>
<evidence type="ECO:0000313" key="4">
    <source>
        <dbReference type="EMBL" id="NLP82898.1"/>
    </source>
</evidence>
<dbReference type="PROSITE" id="PS51077">
    <property type="entry name" value="HTH_ICLR"/>
    <property type="match status" value="1"/>
</dbReference>
<evidence type="ECO:0000256" key="2">
    <source>
        <dbReference type="ARBA" id="ARBA00023163"/>
    </source>
</evidence>
<dbReference type="SUPFAM" id="SSF46785">
    <property type="entry name" value="Winged helix' DNA-binding domain"/>
    <property type="match status" value="1"/>
</dbReference>
<dbReference type="Gene3D" id="1.10.10.10">
    <property type="entry name" value="Winged helix-like DNA-binding domain superfamily/Winged helix DNA-binding domain"/>
    <property type="match status" value="1"/>
</dbReference>
<evidence type="ECO:0000259" key="3">
    <source>
        <dbReference type="PROSITE" id="PS51077"/>
    </source>
</evidence>
<dbReference type="PANTHER" id="PTHR30136:SF35">
    <property type="entry name" value="HTH-TYPE TRANSCRIPTIONAL REGULATOR RV1719"/>
    <property type="match status" value="1"/>
</dbReference>
<dbReference type="InterPro" id="IPR036388">
    <property type="entry name" value="WH-like_DNA-bd_sf"/>
</dbReference>
<protein>
    <submittedName>
        <fullName evidence="4">Helix-turn-helix domain-containing protein</fullName>
    </submittedName>
</protein>
<dbReference type="InterPro" id="IPR050707">
    <property type="entry name" value="HTH_MetabolicPath_Reg"/>
</dbReference>
<keyword evidence="1" id="KW-0805">Transcription regulation</keyword>
<evidence type="ECO:0000256" key="1">
    <source>
        <dbReference type="ARBA" id="ARBA00023015"/>
    </source>
</evidence>
<gene>
    <name evidence="4" type="ORF">HF576_03480</name>
</gene>
<feature type="domain" description="HTH iclR-type" evidence="3">
    <location>
        <begin position="20"/>
        <end position="82"/>
    </location>
</feature>
<dbReference type="InterPro" id="IPR005471">
    <property type="entry name" value="Tscrpt_reg_IclR_N"/>
</dbReference>
<organism evidence="4 5">
    <name type="scientific">Microbacterium salsuginis</name>
    <dbReference type="NCBI Taxonomy" id="2722803"/>
    <lineage>
        <taxon>Bacteria</taxon>
        <taxon>Bacillati</taxon>
        <taxon>Actinomycetota</taxon>
        <taxon>Actinomycetes</taxon>
        <taxon>Micrococcales</taxon>
        <taxon>Microbacteriaceae</taxon>
        <taxon>Microbacterium</taxon>
    </lineage>
</organism>
<dbReference type="InterPro" id="IPR029016">
    <property type="entry name" value="GAF-like_dom_sf"/>
</dbReference>
<keyword evidence="2" id="KW-0804">Transcription</keyword>
<dbReference type="Gene3D" id="3.30.450.40">
    <property type="match status" value="1"/>
</dbReference>
<proteinExistence type="predicted"/>
<dbReference type="RefSeq" id="WP_168911365.1">
    <property type="nucleotide sequence ID" value="NZ_JABACI010000001.1"/>
</dbReference>
<name>A0ABX1KA86_9MICO</name>
<dbReference type="SUPFAM" id="SSF55781">
    <property type="entry name" value="GAF domain-like"/>
    <property type="match status" value="1"/>
</dbReference>
<dbReference type="Proteomes" id="UP001429745">
    <property type="component" value="Unassembled WGS sequence"/>
</dbReference>
<dbReference type="InterPro" id="IPR036390">
    <property type="entry name" value="WH_DNA-bd_sf"/>
</dbReference>
<dbReference type="Pfam" id="PF09339">
    <property type="entry name" value="HTH_IclR"/>
    <property type="match status" value="1"/>
</dbReference>
<comment type="caution">
    <text evidence="4">The sequence shown here is derived from an EMBL/GenBank/DDBJ whole genome shotgun (WGS) entry which is preliminary data.</text>
</comment>